<evidence type="ECO:0000259" key="1">
    <source>
        <dbReference type="PROSITE" id="PS50234"/>
    </source>
</evidence>
<accession>A0A0B6WU85</accession>
<dbReference type="AlphaFoldDB" id="A0A0B6WU85"/>
<dbReference type="SMART" id="SM00327">
    <property type="entry name" value="VWA"/>
    <property type="match status" value="1"/>
</dbReference>
<protein>
    <submittedName>
        <fullName evidence="2">Mg-chelatase subunit ChlD</fullName>
    </submittedName>
</protein>
<dbReference type="InterPro" id="IPR036465">
    <property type="entry name" value="vWFA_dom_sf"/>
</dbReference>
<dbReference type="Pfam" id="PF00092">
    <property type="entry name" value="VWA"/>
    <property type="match status" value="1"/>
</dbReference>
<keyword evidence="3" id="KW-1185">Reference proteome</keyword>
<feature type="domain" description="VWFA" evidence="1">
    <location>
        <begin position="88"/>
        <end position="274"/>
    </location>
</feature>
<dbReference type="NCBIfam" id="TIGR03436">
    <property type="entry name" value="acidobact_VWFA"/>
    <property type="match status" value="1"/>
</dbReference>
<dbReference type="Gene3D" id="3.40.50.410">
    <property type="entry name" value="von Willebrand factor, type A domain"/>
    <property type="match status" value="1"/>
</dbReference>
<dbReference type="InterPro" id="IPR002035">
    <property type="entry name" value="VWF_A"/>
</dbReference>
<dbReference type="CDD" id="cd00198">
    <property type="entry name" value="vWFA"/>
    <property type="match status" value="1"/>
</dbReference>
<dbReference type="EMBL" id="CBXV010000003">
    <property type="protein sequence ID" value="CDM64798.1"/>
    <property type="molecule type" value="Genomic_DNA"/>
</dbReference>
<organism evidence="2 3">
    <name type="scientific">Pyrinomonas methylaliphatogenes</name>
    <dbReference type="NCBI Taxonomy" id="454194"/>
    <lineage>
        <taxon>Bacteria</taxon>
        <taxon>Pseudomonadati</taxon>
        <taxon>Acidobacteriota</taxon>
        <taxon>Blastocatellia</taxon>
        <taxon>Blastocatellales</taxon>
        <taxon>Pyrinomonadaceae</taxon>
        <taxon>Pyrinomonas</taxon>
    </lineage>
</organism>
<sequence length="316" mass="35687">MRLGRFLCLWAAVMLLWGLCVGQSGRRPTSGDEEEVIRVRTEEVLLPVSVLDEAGRPVGGLEADNFFIYDNGVRQQITSFNRRRVPANIVLLLDASGSVFSQMRFIRAAARRFVQGLRPEDRVAVMQFADRVEVLQDWTSDREAVERAIAWRYRPGERTTFYDGLYRAAVDVLPRVEGRRIVILLTDGIDTAEERRAGPEEALTALRRVEATVYVVSLTERLRREYRLTGAGEQVVSGAEAFLEQLAAGTGGRVIYPVRDEDLEPAYEAIAEELRTQYIITYRPHPAARAGEWRQVKVLVAPGGYRVLTRNGYEAK</sequence>
<dbReference type="STRING" id="454194.PYK22_00793"/>
<evidence type="ECO:0000313" key="2">
    <source>
        <dbReference type="EMBL" id="CDM64798.1"/>
    </source>
</evidence>
<dbReference type="PROSITE" id="PS50234">
    <property type="entry name" value="VWFA"/>
    <property type="match status" value="1"/>
</dbReference>
<dbReference type="InterPro" id="IPR017802">
    <property type="entry name" value="VWFA-rel_acidobac-type"/>
</dbReference>
<gene>
    <name evidence="2" type="ORF">PYK22_00793</name>
</gene>
<evidence type="ECO:0000313" key="3">
    <source>
        <dbReference type="Proteomes" id="UP000031518"/>
    </source>
</evidence>
<proteinExistence type="predicted"/>
<reference evidence="2 3" key="2">
    <citation type="submission" date="2015-01" db="EMBL/GenBank/DDBJ databases">
        <title>Complete genome sequence of Pyrinomonas methylaliphatogenes type strain K22T.</title>
        <authorList>
            <person name="Lee K.C.Y."/>
            <person name="Power J.F."/>
            <person name="Dunfield P.F."/>
            <person name="Morgan X.C."/>
            <person name="Huttenhower C."/>
            <person name="Stott M.B."/>
        </authorList>
    </citation>
    <scope>NUCLEOTIDE SEQUENCE [LARGE SCALE GENOMIC DNA]</scope>
    <source>
        <strain evidence="2 3">K22</strain>
    </source>
</reference>
<dbReference type="SUPFAM" id="SSF53300">
    <property type="entry name" value="vWA-like"/>
    <property type="match status" value="1"/>
</dbReference>
<reference evidence="2 3" key="1">
    <citation type="submission" date="2013-12" db="EMBL/GenBank/DDBJ databases">
        <authorList>
            <person name="Stott M."/>
        </authorList>
    </citation>
    <scope>NUCLEOTIDE SEQUENCE [LARGE SCALE GENOMIC DNA]</scope>
    <source>
        <strain evidence="2 3">K22</strain>
    </source>
</reference>
<name>A0A0B6WU85_9BACT</name>
<dbReference type="Proteomes" id="UP000031518">
    <property type="component" value="Unassembled WGS sequence"/>
</dbReference>